<feature type="transmembrane region" description="Helical" evidence="6">
    <location>
        <begin position="278"/>
        <end position="299"/>
    </location>
</feature>
<dbReference type="InterPro" id="IPR046338">
    <property type="entry name" value="GAIN_dom_sf"/>
</dbReference>
<protein>
    <submittedName>
        <fullName evidence="9">Adhesion G protein-coupled receptor G1</fullName>
    </submittedName>
</protein>
<organism evidence="9 10">
    <name type="scientific">Varanus komodoensis</name>
    <name type="common">Komodo dragon</name>
    <dbReference type="NCBI Taxonomy" id="61221"/>
    <lineage>
        <taxon>Eukaryota</taxon>
        <taxon>Metazoa</taxon>
        <taxon>Chordata</taxon>
        <taxon>Craniata</taxon>
        <taxon>Vertebrata</taxon>
        <taxon>Euteleostomi</taxon>
        <taxon>Lepidosauria</taxon>
        <taxon>Squamata</taxon>
        <taxon>Bifurcata</taxon>
        <taxon>Unidentata</taxon>
        <taxon>Episquamata</taxon>
        <taxon>Toxicofera</taxon>
        <taxon>Anguimorpha</taxon>
        <taxon>Paleoanguimorpha</taxon>
        <taxon>Varanoidea</taxon>
        <taxon>Varanidae</taxon>
        <taxon>Varanus</taxon>
    </lineage>
</organism>
<keyword evidence="4 6" id="KW-0472">Membrane</keyword>
<feature type="transmembrane region" description="Helical" evidence="6">
    <location>
        <begin position="221"/>
        <end position="243"/>
    </location>
</feature>
<evidence type="ECO:0000313" key="9">
    <source>
        <dbReference type="Ensembl" id="ENSVKKP00000006991.1"/>
    </source>
</evidence>
<dbReference type="PANTHER" id="PTHR12011:SF318">
    <property type="entry name" value="ADHESION G-PROTEIN COUPLED RECEPTOR G1"/>
    <property type="match status" value="1"/>
</dbReference>
<evidence type="ECO:0000256" key="6">
    <source>
        <dbReference type="SAM" id="Phobius"/>
    </source>
</evidence>
<evidence type="ECO:0000256" key="5">
    <source>
        <dbReference type="ARBA" id="ARBA00023157"/>
    </source>
</evidence>
<reference evidence="9" key="2">
    <citation type="submission" date="2025-09" db="UniProtKB">
        <authorList>
            <consortium name="Ensembl"/>
        </authorList>
    </citation>
    <scope>IDENTIFICATION</scope>
</reference>
<keyword evidence="10" id="KW-1185">Reference proteome</keyword>
<dbReference type="InterPro" id="IPR017981">
    <property type="entry name" value="GPCR_2-like_7TM"/>
</dbReference>
<dbReference type="Ensembl" id="ENSVKKT00000007174.1">
    <property type="protein sequence ID" value="ENSVKKP00000006991.1"/>
    <property type="gene ID" value="ENSVKKG00000005050.1"/>
</dbReference>
<evidence type="ECO:0000259" key="7">
    <source>
        <dbReference type="PROSITE" id="PS50221"/>
    </source>
</evidence>
<dbReference type="PROSITE" id="PS50261">
    <property type="entry name" value="G_PROTEIN_RECEP_F2_4"/>
    <property type="match status" value="1"/>
</dbReference>
<feature type="transmembrane region" description="Helical" evidence="6">
    <location>
        <begin position="118"/>
        <end position="138"/>
    </location>
</feature>
<feature type="domain" description="GAIN-B" evidence="7">
    <location>
        <begin position="1"/>
        <end position="107"/>
    </location>
</feature>
<dbReference type="GO" id="GO:0007189">
    <property type="term" value="P:adenylate cyclase-activating G protein-coupled receptor signaling pathway"/>
    <property type="evidence" value="ECO:0007669"/>
    <property type="project" value="TreeGrafter"/>
</dbReference>
<evidence type="ECO:0000313" key="10">
    <source>
        <dbReference type="Proteomes" id="UP000694545"/>
    </source>
</evidence>
<dbReference type="OMA" id="FISITWK"/>
<dbReference type="Proteomes" id="UP000694545">
    <property type="component" value="Unplaced"/>
</dbReference>
<keyword evidence="2 6" id="KW-0812">Transmembrane</keyword>
<dbReference type="PROSITE" id="PS50221">
    <property type="entry name" value="GAIN_B"/>
    <property type="match status" value="1"/>
</dbReference>
<evidence type="ECO:0000256" key="3">
    <source>
        <dbReference type="ARBA" id="ARBA00022989"/>
    </source>
</evidence>
<dbReference type="Pfam" id="PF01825">
    <property type="entry name" value="GPS"/>
    <property type="match status" value="1"/>
</dbReference>
<dbReference type="AlphaFoldDB" id="A0A8D2IWU4"/>
<evidence type="ECO:0000256" key="4">
    <source>
        <dbReference type="ARBA" id="ARBA00023136"/>
    </source>
</evidence>
<proteinExistence type="predicted"/>
<keyword evidence="5" id="KW-1015">Disulfide bond</keyword>
<dbReference type="Pfam" id="PF00002">
    <property type="entry name" value="7tm_2"/>
    <property type="match status" value="1"/>
</dbReference>
<feature type="transmembrane region" description="Helical" evidence="6">
    <location>
        <begin position="150"/>
        <end position="171"/>
    </location>
</feature>
<dbReference type="InterPro" id="IPR000832">
    <property type="entry name" value="GPCR_2_secretin-like"/>
</dbReference>
<evidence type="ECO:0000259" key="8">
    <source>
        <dbReference type="PROSITE" id="PS50261"/>
    </source>
</evidence>
<feature type="domain" description="G-protein coupled receptors family 2 profile 2" evidence="8">
    <location>
        <begin position="115"/>
        <end position="368"/>
    </location>
</feature>
<name>A0A8D2IWU4_VARKO</name>
<keyword evidence="3 6" id="KW-1133">Transmembrane helix</keyword>
<reference evidence="9" key="1">
    <citation type="submission" date="2025-08" db="UniProtKB">
        <authorList>
            <consortium name="Ensembl"/>
        </authorList>
    </citation>
    <scope>IDENTIFICATION</scope>
</reference>
<dbReference type="SMART" id="SM00303">
    <property type="entry name" value="GPS"/>
    <property type="match status" value="1"/>
</dbReference>
<dbReference type="PRINTS" id="PR00249">
    <property type="entry name" value="GPCRSECRETIN"/>
</dbReference>
<dbReference type="PANTHER" id="PTHR12011">
    <property type="entry name" value="ADHESION G-PROTEIN COUPLED RECEPTOR"/>
    <property type="match status" value="1"/>
</dbReference>
<dbReference type="GO" id="GO:0007166">
    <property type="term" value="P:cell surface receptor signaling pathway"/>
    <property type="evidence" value="ECO:0007669"/>
    <property type="project" value="InterPro"/>
</dbReference>
<dbReference type="Gene3D" id="2.60.220.50">
    <property type="match status" value="1"/>
</dbReference>
<feature type="transmembrane region" description="Helical" evidence="6">
    <location>
        <begin position="183"/>
        <end position="201"/>
    </location>
</feature>
<dbReference type="GO" id="GO:0005886">
    <property type="term" value="C:plasma membrane"/>
    <property type="evidence" value="ECO:0007669"/>
    <property type="project" value="TreeGrafter"/>
</dbReference>
<accession>A0A8D2IWU4</accession>
<evidence type="ECO:0000256" key="1">
    <source>
        <dbReference type="ARBA" id="ARBA00004141"/>
    </source>
</evidence>
<dbReference type="InterPro" id="IPR057244">
    <property type="entry name" value="GAIN_B"/>
</dbReference>
<dbReference type="GO" id="GO:0004930">
    <property type="term" value="F:G protein-coupled receptor activity"/>
    <property type="evidence" value="ECO:0007669"/>
    <property type="project" value="InterPro"/>
</dbReference>
<dbReference type="InterPro" id="IPR000203">
    <property type="entry name" value="GPS"/>
</dbReference>
<dbReference type="Gene3D" id="1.20.1070.10">
    <property type="entry name" value="Rhodopsin 7-helix transmembrane proteins"/>
    <property type="match status" value="1"/>
</dbReference>
<evidence type="ECO:0000256" key="2">
    <source>
        <dbReference type="ARBA" id="ARBA00022692"/>
    </source>
</evidence>
<dbReference type="GO" id="GO:0008201">
    <property type="term" value="F:heparin binding"/>
    <property type="evidence" value="ECO:0007669"/>
    <property type="project" value="TreeGrafter"/>
</dbReference>
<comment type="subcellular location">
    <subcellularLocation>
        <location evidence="1">Membrane</location>
        <topology evidence="1">Multi-pass membrane protein</topology>
    </subcellularLocation>
</comment>
<sequence length="386" mass="42559">MEVTSQALFQGRNSSRVLGGKVIGISVQNRSVHNLPKDQRVAVAFQHAPLPRNETAECVFWDADATRVHLGTWNTSGCEMVPGEARTTCLCDHLTFFAVLMVYSPDIDAAHHGYLTTITYVGCLVSALASFLTVFFFLCSRRKQRDQIVWVHMHLLCAIFLLDMSFLIAVPLAPTGGEASCKAGAVLLHFAVLACLAWMGIEGYRLYQGVIEVFTSYIKHLVLKLCLVGWGFPVIIVSLIFAIDPSHYGPAPFKVYDSPGRYTDATICWITKQEINNFLNLGLLALVLLFNGLMLAAMVREILRLKQREQSWEYVVTLLGLSCVLGIPWGVVFFSFTSGTFKLVAVYLFTIINSLQGQSVVPPLVLTQGIKQLGEGPQVGVNLPSP</sequence>
<feature type="transmembrane region" description="Helical" evidence="6">
    <location>
        <begin position="311"/>
        <end position="332"/>
    </location>
</feature>